<dbReference type="Pfam" id="PF06738">
    <property type="entry name" value="ThrE"/>
    <property type="match status" value="1"/>
</dbReference>
<feature type="domain" description="Threonine/serine exporter-like N-terminal" evidence="8">
    <location>
        <begin position="8"/>
        <end position="246"/>
    </location>
</feature>
<evidence type="ECO:0000256" key="2">
    <source>
        <dbReference type="ARBA" id="ARBA00022475"/>
    </source>
</evidence>
<dbReference type="GO" id="GO:0015744">
    <property type="term" value="P:succinate transport"/>
    <property type="evidence" value="ECO:0007669"/>
    <property type="project" value="TreeGrafter"/>
</dbReference>
<feature type="domain" description="Threonine/Serine exporter ThrE" evidence="9">
    <location>
        <begin position="266"/>
        <end position="403"/>
    </location>
</feature>
<sequence>MTLEERSDLVLSFARVLFVNGQSTDQTLEAASRLADSVGVDSKILVHWGEIQLHAEDHEERLISVVCARPTGVDMNRVASTMEVINDLQSGRRASSEAIKTIGVIAQAHPSPDWLFTLAAAAGAVALAVIFGVQHLPAAGIIFVSAGAGAILRRRLGRFSANVFIQPFCASLLAGLIGALAFRYQLSSTLRLVAVCPCMVLVPGPHLLNGALDLVRGRIGLGTARLVFAALVILAISAGLLVGLAIFGVSFPVDPTGRSVTLWLDTIAAGVAVFAYSMFFSTPLRMVAWPIAIGMLAHAMRWLLLVELHRNAATGAMVACLIAGLILAPVAHKWRMPFAAVGFAAVVSMMPGVFLFRMAGGLVQLTNPSLASFGLLSATASDGMTAIAIILAMSFGLIVPKMISDRLFEGSRQTTSGGGTNANR</sequence>
<dbReference type="InterPro" id="IPR050539">
    <property type="entry name" value="ThrE_Dicarb/AminoAcid_Exp"/>
</dbReference>
<feature type="transmembrane region" description="Helical" evidence="7">
    <location>
        <begin position="383"/>
        <end position="403"/>
    </location>
</feature>
<dbReference type="PANTHER" id="PTHR34390">
    <property type="entry name" value="UPF0442 PROTEIN YJJB-RELATED"/>
    <property type="match status" value="1"/>
</dbReference>
<comment type="similarity">
    <text evidence="6">Belongs to the ThrE exporter (TC 2.A.79) family.</text>
</comment>
<dbReference type="RefSeq" id="WP_184252991.1">
    <property type="nucleotide sequence ID" value="NZ_JACHIO010000003.1"/>
</dbReference>
<comment type="caution">
    <text evidence="10">The sequence shown here is derived from an EMBL/GenBank/DDBJ whole genome shotgun (WGS) entry which is preliminary data.</text>
</comment>
<evidence type="ECO:0000256" key="6">
    <source>
        <dbReference type="ARBA" id="ARBA00034125"/>
    </source>
</evidence>
<keyword evidence="5 7" id="KW-0472">Membrane</keyword>
<gene>
    <name evidence="10" type="ORF">HDF15_000820</name>
</gene>
<keyword evidence="3 7" id="KW-0812">Transmembrane</keyword>
<feature type="transmembrane region" description="Helical" evidence="7">
    <location>
        <begin position="338"/>
        <end position="363"/>
    </location>
</feature>
<feature type="transmembrane region" description="Helical" evidence="7">
    <location>
        <begin position="260"/>
        <end position="280"/>
    </location>
</feature>
<protein>
    <submittedName>
        <fullName evidence="10">Uncharacterized membrane protein YjjP (DUF1212 family)</fullName>
    </submittedName>
</protein>
<comment type="subcellular location">
    <subcellularLocation>
        <location evidence="1">Cell membrane</location>
        <topology evidence="1">Multi-pass membrane protein</topology>
    </subcellularLocation>
</comment>
<feature type="transmembrane region" description="Helical" evidence="7">
    <location>
        <begin position="226"/>
        <end position="248"/>
    </location>
</feature>
<dbReference type="EMBL" id="JACHIO010000003">
    <property type="protein sequence ID" value="MBB5062490.1"/>
    <property type="molecule type" value="Genomic_DNA"/>
</dbReference>
<keyword evidence="2" id="KW-1003">Cell membrane</keyword>
<evidence type="ECO:0000256" key="5">
    <source>
        <dbReference type="ARBA" id="ARBA00023136"/>
    </source>
</evidence>
<name>A0A7W7ZM55_9BACT</name>
<evidence type="ECO:0000259" key="9">
    <source>
        <dbReference type="Pfam" id="PF12821"/>
    </source>
</evidence>
<proteinExistence type="inferred from homology"/>
<feature type="transmembrane region" description="Helical" evidence="7">
    <location>
        <begin position="192"/>
        <end position="214"/>
    </location>
</feature>
<dbReference type="InterPro" id="IPR024528">
    <property type="entry name" value="ThrE_2"/>
</dbReference>
<evidence type="ECO:0000256" key="1">
    <source>
        <dbReference type="ARBA" id="ARBA00004651"/>
    </source>
</evidence>
<evidence type="ECO:0000313" key="10">
    <source>
        <dbReference type="EMBL" id="MBB5062490.1"/>
    </source>
</evidence>
<feature type="transmembrane region" description="Helical" evidence="7">
    <location>
        <begin position="287"/>
        <end position="306"/>
    </location>
</feature>
<evidence type="ECO:0000256" key="3">
    <source>
        <dbReference type="ARBA" id="ARBA00022692"/>
    </source>
</evidence>
<dbReference type="GO" id="GO:0022857">
    <property type="term" value="F:transmembrane transporter activity"/>
    <property type="evidence" value="ECO:0007669"/>
    <property type="project" value="InterPro"/>
</dbReference>
<keyword evidence="4 7" id="KW-1133">Transmembrane helix</keyword>
<dbReference type="PANTHER" id="PTHR34390:SF2">
    <property type="entry name" value="SUCCINATE TRANSPORTER SUBUNIT YJJP-RELATED"/>
    <property type="match status" value="1"/>
</dbReference>
<evidence type="ECO:0000313" key="11">
    <source>
        <dbReference type="Proteomes" id="UP000584867"/>
    </source>
</evidence>
<feature type="transmembrane region" description="Helical" evidence="7">
    <location>
        <begin position="164"/>
        <end position="186"/>
    </location>
</feature>
<dbReference type="InterPro" id="IPR010619">
    <property type="entry name" value="ThrE-like_N"/>
</dbReference>
<organism evidence="10 11">
    <name type="scientific">Granulicella mallensis</name>
    <dbReference type="NCBI Taxonomy" id="940614"/>
    <lineage>
        <taxon>Bacteria</taxon>
        <taxon>Pseudomonadati</taxon>
        <taxon>Acidobacteriota</taxon>
        <taxon>Terriglobia</taxon>
        <taxon>Terriglobales</taxon>
        <taxon>Acidobacteriaceae</taxon>
        <taxon>Granulicella</taxon>
    </lineage>
</organism>
<evidence type="ECO:0000259" key="8">
    <source>
        <dbReference type="Pfam" id="PF06738"/>
    </source>
</evidence>
<accession>A0A7W7ZM55</accession>
<evidence type="ECO:0000256" key="4">
    <source>
        <dbReference type="ARBA" id="ARBA00022989"/>
    </source>
</evidence>
<feature type="transmembrane region" description="Helical" evidence="7">
    <location>
        <begin position="312"/>
        <end position="331"/>
    </location>
</feature>
<dbReference type="Proteomes" id="UP000584867">
    <property type="component" value="Unassembled WGS sequence"/>
</dbReference>
<reference evidence="10 11" key="1">
    <citation type="submission" date="2020-08" db="EMBL/GenBank/DDBJ databases">
        <title>Genomic Encyclopedia of Type Strains, Phase IV (KMG-V): Genome sequencing to study the core and pangenomes of soil and plant-associated prokaryotes.</title>
        <authorList>
            <person name="Whitman W."/>
        </authorList>
    </citation>
    <scope>NUCLEOTIDE SEQUENCE [LARGE SCALE GENOMIC DNA]</scope>
    <source>
        <strain evidence="10 11">X5P3</strain>
    </source>
</reference>
<evidence type="ECO:0000256" key="7">
    <source>
        <dbReference type="SAM" id="Phobius"/>
    </source>
</evidence>
<dbReference type="AlphaFoldDB" id="A0A7W7ZM55"/>
<dbReference type="GO" id="GO:0005886">
    <property type="term" value="C:plasma membrane"/>
    <property type="evidence" value="ECO:0007669"/>
    <property type="project" value="UniProtKB-SubCell"/>
</dbReference>
<dbReference type="Pfam" id="PF12821">
    <property type="entry name" value="ThrE_2"/>
    <property type="match status" value="1"/>
</dbReference>